<keyword evidence="2" id="KW-1185">Reference proteome</keyword>
<proteinExistence type="predicted"/>
<accession>A0A1T4WYN4</accession>
<evidence type="ECO:0000313" key="1">
    <source>
        <dbReference type="EMBL" id="SKA82359.1"/>
    </source>
</evidence>
<dbReference type="Proteomes" id="UP000190105">
    <property type="component" value="Unassembled WGS sequence"/>
</dbReference>
<evidence type="ECO:0000313" key="2">
    <source>
        <dbReference type="Proteomes" id="UP000190105"/>
    </source>
</evidence>
<dbReference type="EMBL" id="FUYH01000004">
    <property type="protein sequence ID" value="SKA82359.1"/>
    <property type="molecule type" value="Genomic_DNA"/>
</dbReference>
<sequence>MKPKEITISIEGDVKLACTNYTKAVVKLIKNKFTTNDIDCLIKKIQSDISHKEVR</sequence>
<dbReference type="RefSeq" id="WP_179122183.1">
    <property type="nucleotide sequence ID" value="NZ_FUYH01000004.1"/>
</dbReference>
<name>A0A1T4WYN4_9CLOT</name>
<gene>
    <name evidence="1" type="ORF">SAMN05443428_104196</name>
</gene>
<dbReference type="AlphaFoldDB" id="A0A1T4WYN4"/>
<protein>
    <submittedName>
        <fullName evidence="1">Uncharacterized protein</fullName>
    </submittedName>
</protein>
<dbReference type="STRING" id="1147123.SAMN05443428_104196"/>
<organism evidence="1 2">
    <name type="scientific">Caloramator quimbayensis</name>
    <dbReference type="NCBI Taxonomy" id="1147123"/>
    <lineage>
        <taxon>Bacteria</taxon>
        <taxon>Bacillati</taxon>
        <taxon>Bacillota</taxon>
        <taxon>Clostridia</taxon>
        <taxon>Eubacteriales</taxon>
        <taxon>Clostridiaceae</taxon>
        <taxon>Caloramator</taxon>
    </lineage>
</organism>
<reference evidence="2" key="1">
    <citation type="submission" date="2017-02" db="EMBL/GenBank/DDBJ databases">
        <authorList>
            <person name="Varghese N."/>
            <person name="Submissions S."/>
        </authorList>
    </citation>
    <scope>NUCLEOTIDE SEQUENCE [LARGE SCALE GENOMIC DNA]</scope>
    <source>
        <strain evidence="2">USBA 833</strain>
    </source>
</reference>